<evidence type="ECO:0000259" key="9">
    <source>
        <dbReference type="PROSITE" id="PS51755"/>
    </source>
</evidence>
<dbReference type="Pfam" id="PF00486">
    <property type="entry name" value="Trans_reg_C"/>
    <property type="match status" value="1"/>
</dbReference>
<keyword evidence="3" id="KW-0805">Transcription regulation</keyword>
<dbReference type="FunFam" id="3.40.50.2300:FF:000001">
    <property type="entry name" value="DNA-binding response regulator PhoB"/>
    <property type="match status" value="1"/>
</dbReference>
<dbReference type="STRING" id="1121877.FEAC_23320"/>
<feature type="DNA-binding region" description="OmpR/PhoB-type" evidence="7">
    <location>
        <begin position="129"/>
        <end position="223"/>
    </location>
</feature>
<protein>
    <submittedName>
        <fullName evidence="10">Sensory transduction protein regX3</fullName>
    </submittedName>
</protein>
<dbReference type="GO" id="GO:0005829">
    <property type="term" value="C:cytosol"/>
    <property type="evidence" value="ECO:0007669"/>
    <property type="project" value="TreeGrafter"/>
</dbReference>
<dbReference type="SUPFAM" id="SSF52172">
    <property type="entry name" value="CheY-like"/>
    <property type="match status" value="1"/>
</dbReference>
<dbReference type="EMBL" id="JXUW01000025">
    <property type="protein sequence ID" value="KJE75938.1"/>
    <property type="molecule type" value="Genomic_DNA"/>
</dbReference>
<dbReference type="GO" id="GO:0000156">
    <property type="term" value="F:phosphorelay response regulator activity"/>
    <property type="evidence" value="ECO:0007669"/>
    <property type="project" value="TreeGrafter"/>
</dbReference>
<name>A0A0D8FRN2_9ACTN</name>
<evidence type="ECO:0000313" key="11">
    <source>
        <dbReference type="Proteomes" id="UP000032336"/>
    </source>
</evidence>
<feature type="domain" description="OmpR/PhoB-type" evidence="9">
    <location>
        <begin position="129"/>
        <end position="223"/>
    </location>
</feature>
<evidence type="ECO:0000259" key="8">
    <source>
        <dbReference type="PROSITE" id="PS50110"/>
    </source>
</evidence>
<dbReference type="InterPro" id="IPR001867">
    <property type="entry name" value="OmpR/PhoB-type_DNA-bd"/>
</dbReference>
<dbReference type="GO" id="GO:0006355">
    <property type="term" value="P:regulation of DNA-templated transcription"/>
    <property type="evidence" value="ECO:0007669"/>
    <property type="project" value="InterPro"/>
</dbReference>
<proteinExistence type="predicted"/>
<reference evidence="10 11" key="1">
    <citation type="submission" date="2015-01" db="EMBL/GenBank/DDBJ databases">
        <title>Draft genome of the acidophilic iron oxidizer Ferrimicrobium acidiphilum strain T23.</title>
        <authorList>
            <person name="Poehlein A."/>
            <person name="Eisen S."/>
            <person name="Schloemann M."/>
            <person name="Johnson B.D."/>
            <person name="Daniel R."/>
            <person name="Muehling M."/>
        </authorList>
    </citation>
    <scope>NUCLEOTIDE SEQUENCE [LARGE SCALE GENOMIC DNA]</scope>
    <source>
        <strain evidence="10 11">T23</strain>
    </source>
</reference>
<dbReference type="eggNOG" id="COG0745">
    <property type="taxonomic scope" value="Bacteria"/>
</dbReference>
<dbReference type="InterPro" id="IPR039420">
    <property type="entry name" value="WalR-like"/>
</dbReference>
<evidence type="ECO:0000256" key="4">
    <source>
        <dbReference type="ARBA" id="ARBA00023125"/>
    </source>
</evidence>
<accession>A0A0D8FRN2</accession>
<evidence type="ECO:0000256" key="2">
    <source>
        <dbReference type="ARBA" id="ARBA00023012"/>
    </source>
</evidence>
<dbReference type="PANTHER" id="PTHR48111">
    <property type="entry name" value="REGULATOR OF RPOS"/>
    <property type="match status" value="1"/>
</dbReference>
<comment type="caution">
    <text evidence="10">The sequence shown here is derived from an EMBL/GenBank/DDBJ whole genome shotgun (WGS) entry which is preliminary data.</text>
</comment>
<keyword evidence="4 7" id="KW-0238">DNA-binding</keyword>
<feature type="modified residue" description="4-aspartylphosphate" evidence="6">
    <location>
        <position position="53"/>
    </location>
</feature>
<dbReference type="RefSeq" id="WP_236684644.1">
    <property type="nucleotide sequence ID" value="NZ_JQKF01000021.1"/>
</dbReference>
<keyword evidence="5" id="KW-0804">Transcription</keyword>
<evidence type="ECO:0000256" key="6">
    <source>
        <dbReference type="PROSITE-ProRule" id="PRU00169"/>
    </source>
</evidence>
<feature type="domain" description="Response regulatory" evidence="8">
    <location>
        <begin position="4"/>
        <end position="118"/>
    </location>
</feature>
<dbReference type="GeneID" id="78373381"/>
<dbReference type="Proteomes" id="UP000032336">
    <property type="component" value="Unassembled WGS sequence"/>
</dbReference>
<dbReference type="Pfam" id="PF00072">
    <property type="entry name" value="Response_reg"/>
    <property type="match status" value="1"/>
</dbReference>
<dbReference type="SMART" id="SM00862">
    <property type="entry name" value="Trans_reg_C"/>
    <property type="match status" value="1"/>
</dbReference>
<dbReference type="InterPro" id="IPR036388">
    <property type="entry name" value="WH-like_DNA-bd_sf"/>
</dbReference>
<keyword evidence="1 6" id="KW-0597">Phosphoprotein</keyword>
<dbReference type="PROSITE" id="PS50110">
    <property type="entry name" value="RESPONSE_REGULATORY"/>
    <property type="match status" value="1"/>
</dbReference>
<dbReference type="GO" id="GO:0000976">
    <property type="term" value="F:transcription cis-regulatory region binding"/>
    <property type="evidence" value="ECO:0007669"/>
    <property type="project" value="TreeGrafter"/>
</dbReference>
<evidence type="ECO:0000256" key="3">
    <source>
        <dbReference type="ARBA" id="ARBA00023015"/>
    </source>
</evidence>
<dbReference type="PANTHER" id="PTHR48111:SF4">
    <property type="entry name" value="DNA-BINDING DUAL TRANSCRIPTIONAL REGULATOR OMPR"/>
    <property type="match status" value="1"/>
</dbReference>
<dbReference type="Gene3D" id="6.10.250.690">
    <property type="match status" value="1"/>
</dbReference>
<dbReference type="AlphaFoldDB" id="A0A0D8FRN2"/>
<keyword evidence="11" id="KW-1185">Reference proteome</keyword>
<dbReference type="PROSITE" id="PS51755">
    <property type="entry name" value="OMPR_PHOB"/>
    <property type="match status" value="1"/>
</dbReference>
<evidence type="ECO:0000256" key="7">
    <source>
        <dbReference type="PROSITE-ProRule" id="PRU01091"/>
    </source>
</evidence>
<dbReference type="InterPro" id="IPR001789">
    <property type="entry name" value="Sig_transdc_resp-reg_receiver"/>
</dbReference>
<dbReference type="Gene3D" id="3.40.50.2300">
    <property type="match status" value="1"/>
</dbReference>
<dbReference type="GO" id="GO:0032993">
    <property type="term" value="C:protein-DNA complex"/>
    <property type="evidence" value="ECO:0007669"/>
    <property type="project" value="TreeGrafter"/>
</dbReference>
<gene>
    <name evidence="10" type="primary">regX31</name>
    <name evidence="10" type="ORF">FEAC_23320</name>
</gene>
<organism evidence="10 11">
    <name type="scientific">Ferrimicrobium acidiphilum DSM 19497</name>
    <dbReference type="NCBI Taxonomy" id="1121877"/>
    <lineage>
        <taxon>Bacteria</taxon>
        <taxon>Bacillati</taxon>
        <taxon>Actinomycetota</taxon>
        <taxon>Acidimicrobiia</taxon>
        <taxon>Acidimicrobiales</taxon>
        <taxon>Acidimicrobiaceae</taxon>
        <taxon>Ferrimicrobium</taxon>
    </lineage>
</organism>
<evidence type="ECO:0000256" key="5">
    <source>
        <dbReference type="ARBA" id="ARBA00023163"/>
    </source>
</evidence>
<evidence type="ECO:0000256" key="1">
    <source>
        <dbReference type="ARBA" id="ARBA00022553"/>
    </source>
</evidence>
<dbReference type="Gene3D" id="1.10.10.10">
    <property type="entry name" value="Winged helix-like DNA-binding domain superfamily/Winged helix DNA-binding domain"/>
    <property type="match status" value="1"/>
</dbReference>
<dbReference type="InterPro" id="IPR011006">
    <property type="entry name" value="CheY-like_superfamily"/>
</dbReference>
<keyword evidence="2" id="KW-0902">Two-component regulatory system</keyword>
<sequence>MLAAVLIVEDDPSIAELLRAYLERDEFSPIVATTGESALNLFEEERPMAVILDLNLPGVLDGLDVCRLLRKHSDVPIIMLSARDQEFDRIFGLEIGADDYVTKPFSPRELIARLKAILRRTQLTPNSATNVEVLGAITWNQQRRTATLGDLVVPLTNREFDLLGFLLTHRGVALSRRQLLDGVWGPEWYGDDRTVDVHIRQLRRKFGDSLPITTVWGVGYRLA</sequence>
<evidence type="ECO:0000313" key="10">
    <source>
        <dbReference type="EMBL" id="KJE75938.1"/>
    </source>
</evidence>
<dbReference type="SMART" id="SM00448">
    <property type="entry name" value="REC"/>
    <property type="match status" value="1"/>
</dbReference>
<dbReference type="CDD" id="cd00383">
    <property type="entry name" value="trans_reg_C"/>
    <property type="match status" value="1"/>
</dbReference>